<keyword evidence="6" id="KW-1185">Reference proteome</keyword>
<dbReference type="InterPro" id="IPR002937">
    <property type="entry name" value="Amino_oxidase"/>
</dbReference>
<proteinExistence type="predicted"/>
<accession>A0A0F0LNZ7</accession>
<evidence type="ECO:0000259" key="4">
    <source>
        <dbReference type="Pfam" id="PF01593"/>
    </source>
</evidence>
<comment type="function">
    <text evidence="1">Probable oxidoreductase that may play a role as regulator of mitochondrial function.</text>
</comment>
<dbReference type="Gene3D" id="3.50.50.60">
    <property type="entry name" value="FAD/NAD(P)-binding domain"/>
    <property type="match status" value="2"/>
</dbReference>
<comment type="caution">
    <text evidence="5">The sequence shown here is derived from an EMBL/GenBank/DDBJ whole genome shotgun (WGS) entry which is preliminary data.</text>
</comment>
<dbReference type="AlphaFoldDB" id="A0A0F0LNZ7"/>
<dbReference type="Proteomes" id="UP000033740">
    <property type="component" value="Unassembled WGS sequence"/>
</dbReference>
<dbReference type="EMBL" id="JYIX01000034">
    <property type="protein sequence ID" value="KJL33241.1"/>
    <property type="molecule type" value="Genomic_DNA"/>
</dbReference>
<dbReference type="STRING" id="582680.RS86_01900"/>
<evidence type="ECO:0000256" key="3">
    <source>
        <dbReference type="ARBA" id="ARBA00040298"/>
    </source>
</evidence>
<protein>
    <recommendedName>
        <fullName evidence="3">Pyridine nucleotide-disulfide oxidoreductase domain-containing protein 2</fullName>
    </recommendedName>
</protein>
<evidence type="ECO:0000313" key="5">
    <source>
        <dbReference type="EMBL" id="KJL33241.1"/>
    </source>
</evidence>
<dbReference type="PANTHER" id="PTHR10668">
    <property type="entry name" value="PHYTOENE DEHYDROGENASE"/>
    <property type="match status" value="1"/>
</dbReference>
<comment type="subunit">
    <text evidence="2">Interacts with COX5B; this interaction may contribute to localize PYROXD2 to the inner face of the inner mitochondrial membrane.</text>
</comment>
<dbReference type="GO" id="GO:0016853">
    <property type="term" value="F:isomerase activity"/>
    <property type="evidence" value="ECO:0007669"/>
    <property type="project" value="UniProtKB-KW"/>
</dbReference>
<gene>
    <name evidence="5" type="ORF">RS86_01900</name>
</gene>
<dbReference type="InterPro" id="IPR036188">
    <property type="entry name" value="FAD/NAD-bd_sf"/>
</dbReference>
<evidence type="ECO:0000256" key="1">
    <source>
        <dbReference type="ARBA" id="ARBA00037217"/>
    </source>
</evidence>
<reference evidence="5 6" key="1">
    <citation type="submission" date="2015-02" db="EMBL/GenBank/DDBJ databases">
        <title>Draft genome sequences of ten Microbacterium spp. with emphasis on heavy metal contaminated environments.</title>
        <authorList>
            <person name="Corretto E."/>
        </authorList>
    </citation>
    <scope>NUCLEOTIDE SEQUENCE [LARGE SCALE GENOMIC DNA]</scope>
    <source>
        <strain evidence="5 6">ARN176</strain>
    </source>
</reference>
<dbReference type="SUPFAM" id="SSF51905">
    <property type="entry name" value="FAD/NAD(P)-binding domain"/>
    <property type="match status" value="1"/>
</dbReference>
<dbReference type="PATRIC" id="fig|582680.6.peg.1968"/>
<organism evidence="5 6">
    <name type="scientific">Microbacterium azadirachtae</name>
    <dbReference type="NCBI Taxonomy" id="582680"/>
    <lineage>
        <taxon>Bacteria</taxon>
        <taxon>Bacillati</taxon>
        <taxon>Actinomycetota</taxon>
        <taxon>Actinomycetes</taxon>
        <taxon>Micrococcales</taxon>
        <taxon>Microbacteriaceae</taxon>
        <taxon>Microbacterium</taxon>
    </lineage>
</organism>
<dbReference type="Pfam" id="PF01593">
    <property type="entry name" value="Amino_oxidase"/>
    <property type="match status" value="1"/>
</dbReference>
<feature type="domain" description="Amine oxidase" evidence="4">
    <location>
        <begin position="13"/>
        <end position="450"/>
    </location>
</feature>
<sequence>MPRATVIGSGPNGLAAAVSLARAGYSVEVLEAGATIGGGVRSAAVTLPGFVHDVCSAVHPAAYSSSFLRAFGRDRIDWIIPETAYAHPLDDGRAGIAWHDLERTAEALGPDARAWRALLRPLSSHIDGVLDFTGGSLLRIPRAPVTALRYGLRALEQGSAMAKRTFRTPEAAALVAGVVAHANTALPALSGAAAGLLLMAQAHAGGWAYPRGGAQRIADVLAEDLRAHGGTIRTGTRVVDLSALDWGDPARGNVLLLNTSPRLALTLRDVPPHYATAIRAYRYGAAAAKVDFALDGPVPWTNPDVGLSPTVHVGGTRAEVWASENAVAQGRVSERPYALVAQPSVLDGTRAPAGQQVLWAYIHAPANSDVDATELVIRQIERFAPGFRDRILASHAVTPRQRALLNPAEIGGDIFGGAFTMRQAVVRPVLSPTPWRTPMAGVYLASAATPPGPGVNFMAGWHAARTALADAGERVELGDLFGS</sequence>
<evidence type="ECO:0000313" key="6">
    <source>
        <dbReference type="Proteomes" id="UP000033740"/>
    </source>
</evidence>
<dbReference type="RefSeq" id="WP_045271989.1">
    <property type="nucleotide sequence ID" value="NZ_JYIX01000034.1"/>
</dbReference>
<dbReference type="GO" id="GO:0016491">
    <property type="term" value="F:oxidoreductase activity"/>
    <property type="evidence" value="ECO:0007669"/>
    <property type="project" value="InterPro"/>
</dbReference>
<name>A0A0F0LNZ7_9MICO</name>
<evidence type="ECO:0000256" key="2">
    <source>
        <dbReference type="ARBA" id="ARBA00038825"/>
    </source>
</evidence>
<keyword evidence="5" id="KW-0413">Isomerase</keyword>
<dbReference type="PANTHER" id="PTHR10668:SF105">
    <property type="entry name" value="DEHYDROGENASE-RELATED"/>
    <property type="match status" value="1"/>
</dbReference>